<proteinExistence type="predicted"/>
<name>A0A096BH40_9FIRM</name>
<dbReference type="Proteomes" id="UP000029622">
    <property type="component" value="Unassembled WGS sequence"/>
</dbReference>
<reference evidence="1 2" key="1">
    <citation type="submission" date="2013-12" db="EMBL/GenBank/DDBJ databases">
        <title>Draft genome sequence of Caloranaerobacter sp. H53214.</title>
        <authorList>
            <person name="Jiang L.J."/>
            <person name="Shao Z.Z."/>
            <person name="Long M.N."/>
        </authorList>
    </citation>
    <scope>NUCLEOTIDE SEQUENCE [LARGE SCALE GENOMIC DNA]</scope>
    <source>
        <strain evidence="1 2">H53214</strain>
    </source>
</reference>
<comment type="caution">
    <text evidence="1">The sequence shown here is derived from an EMBL/GenBank/DDBJ whole genome shotgun (WGS) entry which is preliminary data.</text>
</comment>
<evidence type="ECO:0000313" key="1">
    <source>
        <dbReference type="EMBL" id="KGG80500.1"/>
    </source>
</evidence>
<accession>A0A096BH40</accession>
<protein>
    <submittedName>
        <fullName evidence="1">Uncharacterized protein</fullName>
    </submittedName>
</protein>
<dbReference type="AlphaFoldDB" id="A0A096BH40"/>
<dbReference type="EMBL" id="AZTB01000023">
    <property type="protein sequence ID" value="KGG80500.1"/>
    <property type="molecule type" value="Genomic_DNA"/>
</dbReference>
<organism evidence="1 2">
    <name type="scientific">Caloranaerobacter azorensis H53214</name>
    <dbReference type="NCBI Taxonomy" id="1156417"/>
    <lineage>
        <taxon>Bacteria</taxon>
        <taxon>Bacillati</taxon>
        <taxon>Bacillota</taxon>
        <taxon>Tissierellia</taxon>
        <taxon>Tissierellales</taxon>
        <taxon>Thermohalobacteraceae</taxon>
        <taxon>Caloranaerobacter</taxon>
    </lineage>
</organism>
<gene>
    <name evidence="1" type="ORF">Y919_05825</name>
</gene>
<evidence type="ECO:0000313" key="2">
    <source>
        <dbReference type="Proteomes" id="UP000029622"/>
    </source>
</evidence>
<sequence length="86" mass="10014">MKKAKNNNLQSPEPVELKNIAEIKKQMGTLYTDITPEGYTNNANGKNTMPYTHTSSTINGDFYMNYPELFNFNYEIPTVHLFEYKR</sequence>
<dbReference type="RefSeq" id="WP_035163209.1">
    <property type="nucleotide sequence ID" value="NZ_AZTB01000023.1"/>
</dbReference>